<dbReference type="OrthoDB" id="5175505at2"/>
<comment type="caution">
    <text evidence="2">The sequence shown here is derived from an EMBL/GenBank/DDBJ whole genome shotgun (WGS) entry which is preliminary data.</text>
</comment>
<dbReference type="Proteomes" id="UP000277256">
    <property type="component" value="Unassembled WGS sequence"/>
</dbReference>
<dbReference type="PROSITE" id="PS51257">
    <property type="entry name" value="PROKAR_LIPOPROTEIN"/>
    <property type="match status" value="1"/>
</dbReference>
<evidence type="ECO:0000313" key="3">
    <source>
        <dbReference type="Proteomes" id="UP000277256"/>
    </source>
</evidence>
<organism evidence="2 3">
    <name type="scientific">Glycomyces terrestris</name>
    <dbReference type="NCBI Taxonomy" id="2493553"/>
    <lineage>
        <taxon>Bacteria</taxon>
        <taxon>Bacillati</taxon>
        <taxon>Actinomycetota</taxon>
        <taxon>Actinomycetes</taxon>
        <taxon>Glycomycetales</taxon>
        <taxon>Glycomycetaceae</taxon>
        <taxon>Glycomyces</taxon>
    </lineage>
</organism>
<protein>
    <submittedName>
        <fullName evidence="2">Uncharacterized protein</fullName>
    </submittedName>
</protein>
<reference evidence="2 3" key="1">
    <citation type="submission" date="2018-12" db="EMBL/GenBank/DDBJ databases">
        <title>Glycomyces sp. YIM 121974 draft genome.</title>
        <authorList>
            <person name="Li Q."/>
        </authorList>
    </citation>
    <scope>NUCLEOTIDE SEQUENCE [LARGE SCALE GENOMIC DNA]</scope>
    <source>
        <strain evidence="2 3">YIM 121974</strain>
    </source>
</reference>
<name>A0A426UTX9_9ACTN</name>
<evidence type="ECO:0000313" key="2">
    <source>
        <dbReference type="EMBL" id="RRR97432.1"/>
    </source>
</evidence>
<dbReference type="EMBL" id="RSEB01000005">
    <property type="protein sequence ID" value="RRR97432.1"/>
    <property type="molecule type" value="Genomic_DNA"/>
</dbReference>
<accession>A0A426UTX9</accession>
<keyword evidence="3" id="KW-1185">Reference proteome</keyword>
<evidence type="ECO:0000256" key="1">
    <source>
        <dbReference type="SAM" id="Coils"/>
    </source>
</evidence>
<feature type="coiled-coil region" evidence="1">
    <location>
        <begin position="32"/>
        <end position="59"/>
    </location>
</feature>
<gene>
    <name evidence="2" type="ORF">EIW28_18685</name>
</gene>
<proteinExistence type="predicted"/>
<dbReference type="RefSeq" id="WP_125249229.1">
    <property type="nucleotide sequence ID" value="NZ_RSEB01000005.1"/>
</dbReference>
<dbReference type="AlphaFoldDB" id="A0A426UTX9"/>
<sequence length="417" mass="46618">MPGSRGVAAAGAAAVLALTAGCGMLGLGEDAAESDEDRLVNMINDSNRLEAELAAAEYRLIEKCLEDAGFTVHDPWALQAYEPEEQESLSEYPPHEGFIIEAEEAAEYGFGQWANGPDGMEDPATEDYWAAEEEEWQEEEGDSYEEPDTAEWDALDPADQYAWYVAYQGEEYAEWSYGSAQEYADMMAGEGDYAEDAIAEEEAVADEGEIDLEEEMDPEPKPGGCQLEMIQQLHGEPELVEESYENEDGSTETWEYWSYGVENPLYASETMWEDIELDYADKMADEQDAFLDCISGKGYEGWEFDQYNALPVWEFFAQLYYQNASEEEKDMMLGDSDAVVPEIPEAAGSSYEEWKAYEIQMAVDFAACGDETGYADASEQAYEEAHVDAYTAVEQDVYAWQEKIKEALATAQELLDA</sequence>
<keyword evidence="1" id="KW-0175">Coiled coil</keyword>